<feature type="transmembrane region" description="Helical" evidence="1">
    <location>
        <begin position="242"/>
        <end position="261"/>
    </location>
</feature>
<keyword evidence="1" id="KW-1133">Transmembrane helix</keyword>
<evidence type="ECO:0000313" key="3">
    <source>
        <dbReference type="Proteomes" id="UP000243376"/>
    </source>
</evidence>
<comment type="caution">
    <text evidence="2">The sequence shown here is derived from an EMBL/GenBank/DDBJ whole genome shotgun (WGS) entry which is preliminary data.</text>
</comment>
<accession>A0A2J6X0A5</accession>
<name>A0A2J6X0A5_9CHLR</name>
<keyword evidence="1" id="KW-0472">Membrane</keyword>
<protein>
    <recommendedName>
        <fullName evidence="4">Glycosyltransferase RgtA/B/C/D-like domain-containing protein</fullName>
    </recommendedName>
</protein>
<feature type="transmembrane region" description="Helical" evidence="1">
    <location>
        <begin position="106"/>
        <end position="127"/>
    </location>
</feature>
<feature type="transmembrane region" description="Helical" evidence="1">
    <location>
        <begin position="215"/>
        <end position="235"/>
    </location>
</feature>
<gene>
    <name evidence="2" type="ORF">C0184_12240</name>
</gene>
<sequence>MAVTKLQVQQCEARLAPVTILGWLSAIGCMLYLWLVLLRLSAHERLVIPVIVLGFIGFGTAHIRFQMAVLWMWLLGVALFITGGFLFLRFILWWQRKSLSIWLARLSLLAALWFGLHVVGMNVPVFIDHRARANHSLLIAQGMADVVQSRLANQYEWGIATIPYSLLSYYLLVPIAFIFPETYELTAAMKWIVSLIHATTPFLLYRLAVRSGYSARVGFLAGALFVSLPVTHLYFHDGSYPTIIGVWWVVVTLTLVNEFVYRERWSWVEVGLIGSALSVALLIYVTHVVFVPLVIGIASLLAICYSSAHYRDGDLAHPHIQHAHSNGRILWPLSGSGTHRRA</sequence>
<dbReference type="Proteomes" id="UP000243376">
    <property type="component" value="Unassembled WGS sequence"/>
</dbReference>
<dbReference type="EMBL" id="PNIQ01000820">
    <property type="protein sequence ID" value="PMP77111.1"/>
    <property type="molecule type" value="Genomic_DNA"/>
</dbReference>
<proteinExistence type="predicted"/>
<feature type="transmembrane region" description="Helical" evidence="1">
    <location>
        <begin position="157"/>
        <end position="179"/>
    </location>
</feature>
<feature type="transmembrane region" description="Helical" evidence="1">
    <location>
        <begin position="20"/>
        <end position="39"/>
    </location>
</feature>
<evidence type="ECO:0000313" key="2">
    <source>
        <dbReference type="EMBL" id="PMP77111.1"/>
    </source>
</evidence>
<feature type="transmembrane region" description="Helical" evidence="1">
    <location>
        <begin position="71"/>
        <end position="94"/>
    </location>
</feature>
<dbReference type="AlphaFoldDB" id="A0A2J6X0A5"/>
<feature type="transmembrane region" description="Helical" evidence="1">
    <location>
        <begin position="281"/>
        <end position="305"/>
    </location>
</feature>
<feature type="transmembrane region" description="Helical" evidence="1">
    <location>
        <begin position="46"/>
        <end position="65"/>
    </location>
</feature>
<reference evidence="2 3" key="1">
    <citation type="submission" date="2018-01" db="EMBL/GenBank/DDBJ databases">
        <title>Metagenomic assembled genomes from two thermal pools in the Uzon Caldera, Kamchatka, Russia.</title>
        <authorList>
            <person name="Wilkins L."/>
            <person name="Ettinger C."/>
        </authorList>
    </citation>
    <scope>NUCLEOTIDE SEQUENCE [LARGE SCALE GENOMIC DNA]</scope>
    <source>
        <strain evidence="2">ZAV-02</strain>
    </source>
</reference>
<evidence type="ECO:0000256" key="1">
    <source>
        <dbReference type="SAM" id="Phobius"/>
    </source>
</evidence>
<keyword evidence="1" id="KW-0812">Transmembrane</keyword>
<dbReference type="PROSITE" id="PS51257">
    <property type="entry name" value="PROKAR_LIPOPROTEIN"/>
    <property type="match status" value="1"/>
</dbReference>
<organism evidence="2 3">
    <name type="scientific">Chloroflexus aggregans</name>
    <dbReference type="NCBI Taxonomy" id="152260"/>
    <lineage>
        <taxon>Bacteria</taxon>
        <taxon>Bacillati</taxon>
        <taxon>Chloroflexota</taxon>
        <taxon>Chloroflexia</taxon>
        <taxon>Chloroflexales</taxon>
        <taxon>Chloroflexineae</taxon>
        <taxon>Chloroflexaceae</taxon>
        <taxon>Chloroflexus</taxon>
    </lineage>
</organism>
<evidence type="ECO:0008006" key="4">
    <source>
        <dbReference type="Google" id="ProtNLM"/>
    </source>
</evidence>